<reference evidence="19" key="1">
    <citation type="submission" date="2023-07" db="EMBL/GenBank/DDBJ databases">
        <authorList>
            <consortium name="CYATHOMIX"/>
        </authorList>
    </citation>
    <scope>NUCLEOTIDE SEQUENCE</scope>
    <source>
        <strain evidence="19">N/A</strain>
    </source>
</reference>
<evidence type="ECO:0000256" key="2">
    <source>
        <dbReference type="ARBA" id="ARBA00004123"/>
    </source>
</evidence>
<dbReference type="CDD" id="cd04462">
    <property type="entry name" value="S1_RNAPII_Rpb7"/>
    <property type="match status" value="1"/>
</dbReference>
<dbReference type="Gene3D" id="3.30.1490.120">
    <property type="entry name" value="RNA polymerase Rpb7-like, N-terminal domain"/>
    <property type="match status" value="1"/>
</dbReference>
<dbReference type="InterPro" id="IPR001733">
    <property type="entry name" value="Peptidase_S26B"/>
</dbReference>
<evidence type="ECO:0000256" key="16">
    <source>
        <dbReference type="ARBA" id="ARBA00045533"/>
    </source>
</evidence>
<comment type="subcellular location">
    <subcellularLocation>
        <location evidence="3">Endoplasmic reticulum membrane</location>
        <topology evidence="3">Single-pass type II membrane protein</topology>
    </subcellularLocation>
    <subcellularLocation>
        <location evidence="2">Nucleus</location>
    </subcellularLocation>
</comment>
<dbReference type="CDD" id="cd06530">
    <property type="entry name" value="S26_SPase_I"/>
    <property type="match status" value="1"/>
</dbReference>
<dbReference type="SMART" id="SM00316">
    <property type="entry name" value="S1"/>
    <property type="match status" value="1"/>
</dbReference>
<dbReference type="GO" id="GO:0006465">
    <property type="term" value="P:signal peptide processing"/>
    <property type="evidence" value="ECO:0007669"/>
    <property type="project" value="UniProtKB-UniRule"/>
</dbReference>
<dbReference type="FunFam" id="3.30.1490.120:FF:000001">
    <property type="entry name" value="DNA-directed RNA polymerase II subunit RPB7"/>
    <property type="match status" value="1"/>
</dbReference>
<feature type="domain" description="S1 motif" evidence="18">
    <location>
        <begin position="80"/>
        <end position="162"/>
    </location>
</feature>
<dbReference type="Pfam" id="PF00717">
    <property type="entry name" value="Peptidase_S24"/>
    <property type="match status" value="1"/>
</dbReference>
<dbReference type="GO" id="GO:0003676">
    <property type="term" value="F:nucleic acid binding"/>
    <property type="evidence" value="ECO:0007669"/>
    <property type="project" value="InterPro"/>
</dbReference>
<dbReference type="InterPro" id="IPR012340">
    <property type="entry name" value="NA-bd_OB-fold"/>
</dbReference>
<dbReference type="Gene3D" id="2.10.109.10">
    <property type="entry name" value="Umud Fragment, subunit A"/>
    <property type="match status" value="1"/>
</dbReference>
<dbReference type="InterPro" id="IPR003029">
    <property type="entry name" value="S1_domain"/>
</dbReference>
<evidence type="ECO:0000256" key="7">
    <source>
        <dbReference type="ARBA" id="ARBA00022670"/>
    </source>
</evidence>
<evidence type="ECO:0000256" key="6">
    <source>
        <dbReference type="ARBA" id="ARBA00022478"/>
    </source>
</evidence>
<evidence type="ECO:0000256" key="12">
    <source>
        <dbReference type="ARBA" id="ARBA00022989"/>
    </source>
</evidence>
<keyword evidence="6" id="KW-0240">DNA-directed RNA polymerase</keyword>
<keyword evidence="15" id="KW-0539">Nucleus</keyword>
<dbReference type="FunFam" id="2.10.109.10:FF:000003">
    <property type="entry name" value="Signal peptidase complex catalytic subunit SEC11"/>
    <property type="match status" value="1"/>
</dbReference>
<dbReference type="SUPFAM" id="SSF50249">
    <property type="entry name" value="Nucleic acid-binding proteins"/>
    <property type="match status" value="1"/>
</dbReference>
<evidence type="ECO:0000256" key="11">
    <source>
        <dbReference type="ARBA" id="ARBA00022968"/>
    </source>
</evidence>
<keyword evidence="14" id="KW-0804">Transcription</keyword>
<evidence type="ECO:0000256" key="5">
    <source>
        <dbReference type="ARBA" id="ARBA00011035"/>
    </source>
</evidence>
<keyword evidence="20" id="KW-1185">Reference proteome</keyword>
<evidence type="ECO:0000256" key="10">
    <source>
        <dbReference type="ARBA" id="ARBA00022824"/>
    </source>
</evidence>
<evidence type="ECO:0000256" key="15">
    <source>
        <dbReference type="ARBA" id="ARBA00023242"/>
    </source>
</evidence>
<dbReference type="PROSITE" id="PS00761">
    <property type="entry name" value="SPASE_I_3"/>
    <property type="match status" value="1"/>
</dbReference>
<dbReference type="Proteomes" id="UP001176961">
    <property type="component" value="Unassembled WGS sequence"/>
</dbReference>
<comment type="function">
    <text evidence="16">Catalytic component of the signal peptidase complex (SPC) which catalyzes the cleavage of N-terminal signal sequences from nascent proteins as they are translocated into the lumen of the endoplasmic reticulum. Specifically cleaves N-terminal signal peptides that contain a hydrophobic alpha-helix (h-region) shorter than 18-20 amino acids.</text>
</comment>
<evidence type="ECO:0000256" key="3">
    <source>
        <dbReference type="ARBA" id="ARBA00004648"/>
    </source>
</evidence>
<dbReference type="GO" id="GO:0004252">
    <property type="term" value="F:serine-type endopeptidase activity"/>
    <property type="evidence" value="ECO:0007669"/>
    <property type="project" value="InterPro"/>
</dbReference>
<dbReference type="SUPFAM" id="SSF88798">
    <property type="entry name" value="N-terminal, heterodimerisation domain of RBP7 (RpoE)"/>
    <property type="match status" value="1"/>
</dbReference>
<dbReference type="InterPro" id="IPR005576">
    <property type="entry name" value="Rpb7-like_N"/>
</dbReference>
<dbReference type="Pfam" id="PF00575">
    <property type="entry name" value="S1"/>
    <property type="match status" value="1"/>
</dbReference>
<proteinExistence type="inferred from homology"/>
<evidence type="ECO:0000313" key="20">
    <source>
        <dbReference type="Proteomes" id="UP001176961"/>
    </source>
</evidence>
<evidence type="ECO:0000256" key="8">
    <source>
        <dbReference type="ARBA" id="ARBA00022692"/>
    </source>
</evidence>
<comment type="similarity">
    <text evidence="4">Belongs to the eukaryotic RPB7/RPC8 RNA polymerase subunit family.</text>
</comment>
<evidence type="ECO:0000313" key="19">
    <source>
        <dbReference type="EMBL" id="CAJ0596243.1"/>
    </source>
</evidence>
<accession>A0AA36GQA8</accession>
<dbReference type="InterPro" id="IPR019756">
    <property type="entry name" value="Pept_S26A_signal_pept_1_Ser-AS"/>
</dbReference>
<dbReference type="PRINTS" id="PR00728">
    <property type="entry name" value="SIGNALPTASE"/>
</dbReference>
<organism evidence="19 20">
    <name type="scientific">Cylicocyclus nassatus</name>
    <name type="common">Nematode worm</name>
    <dbReference type="NCBI Taxonomy" id="53992"/>
    <lineage>
        <taxon>Eukaryota</taxon>
        <taxon>Metazoa</taxon>
        <taxon>Ecdysozoa</taxon>
        <taxon>Nematoda</taxon>
        <taxon>Chromadorea</taxon>
        <taxon>Rhabditida</taxon>
        <taxon>Rhabditina</taxon>
        <taxon>Rhabditomorpha</taxon>
        <taxon>Strongyloidea</taxon>
        <taxon>Strongylidae</taxon>
        <taxon>Cylicocyclus</taxon>
    </lineage>
</organism>
<dbReference type="InterPro" id="IPR036286">
    <property type="entry name" value="LexA/Signal_pep-like_sf"/>
</dbReference>
<evidence type="ECO:0000256" key="17">
    <source>
        <dbReference type="RuleBase" id="RU362047"/>
    </source>
</evidence>
<dbReference type="FunFam" id="2.40.50.140:FF:000043">
    <property type="entry name" value="DNA-directed RNA polymerase II subunit RPB7"/>
    <property type="match status" value="1"/>
</dbReference>
<keyword evidence="11" id="KW-0735">Signal-anchor</keyword>
<evidence type="ECO:0000256" key="4">
    <source>
        <dbReference type="ARBA" id="ARBA00009307"/>
    </source>
</evidence>
<dbReference type="PANTHER" id="PTHR10806">
    <property type="entry name" value="SIGNAL PEPTIDASE COMPLEX CATALYTIC SUBUNIT SEC11"/>
    <property type="match status" value="1"/>
</dbReference>
<name>A0AA36GQA8_CYLNA</name>
<dbReference type="CDD" id="cd04329">
    <property type="entry name" value="RNAP_II_Rpb7_N"/>
    <property type="match status" value="1"/>
</dbReference>
<dbReference type="SUPFAM" id="SSF51306">
    <property type="entry name" value="LexA/Signal peptidase"/>
    <property type="match status" value="1"/>
</dbReference>
<dbReference type="InterPro" id="IPR015927">
    <property type="entry name" value="Peptidase_S24_S26A/B/C"/>
</dbReference>
<keyword evidence="13" id="KW-0472">Membrane</keyword>
<keyword evidence="12" id="KW-1133">Transmembrane helix</keyword>
<keyword evidence="9 17" id="KW-0378">Hydrolase</keyword>
<dbReference type="GO" id="GO:0000428">
    <property type="term" value="C:DNA-directed RNA polymerase complex"/>
    <property type="evidence" value="ECO:0007669"/>
    <property type="project" value="UniProtKB-KW"/>
</dbReference>
<dbReference type="GO" id="GO:0005787">
    <property type="term" value="C:signal peptidase complex"/>
    <property type="evidence" value="ECO:0007669"/>
    <property type="project" value="UniProtKB-ARBA"/>
</dbReference>
<dbReference type="GO" id="GO:0005634">
    <property type="term" value="C:nucleus"/>
    <property type="evidence" value="ECO:0007669"/>
    <property type="project" value="UniProtKB-SubCell"/>
</dbReference>
<dbReference type="NCBIfam" id="TIGR02228">
    <property type="entry name" value="sigpep_I_arch"/>
    <property type="match status" value="1"/>
</dbReference>
<dbReference type="InterPro" id="IPR036898">
    <property type="entry name" value="RNA_pol_Rpb7-like_N_sf"/>
</dbReference>
<dbReference type="Gene3D" id="2.40.50.140">
    <property type="entry name" value="Nucleic acid-binding proteins"/>
    <property type="match status" value="1"/>
</dbReference>
<evidence type="ECO:0000256" key="13">
    <source>
        <dbReference type="ARBA" id="ARBA00023136"/>
    </source>
</evidence>
<sequence length="362" mass="40816">MFFHLSMEHEVCLHPKYFGPNLNETIKMKLFAEVEGTCTGKFGFVIAVTTIDTIGHGLIQPGRGFVIYPVKYKAIVFRPFKGQVVDAVVNQVNKVGIFCDIGPLSCFISRHCIPPDMEFDPNSNPPCYKTEDETSIIKQDDEIRVKLIGTRVDANDIFAIVFFWQGEGKETRLTLQPLSIMGLLDLAMFDEIRRMNFRQLIYQGLNFAMVVSSALMIWKGLMVVTGSESPIVVVLSGSMEPAFFRGDLLLLTNDQADPIRTGDITVFKIDGRDIPIVHRVIKVHEKTPQDTKFLTKGDNNQVDDRGLYAPGQMWLHRNDVVGRTKGILPYVGMVTILMNDYPKLKYAVLGLLGLFVIIHREQ</sequence>
<keyword evidence="10 17" id="KW-0256">Endoplasmic reticulum</keyword>
<dbReference type="InterPro" id="IPR019533">
    <property type="entry name" value="Peptidase_S26"/>
</dbReference>
<dbReference type="EC" id="3.4.21.89" evidence="17"/>
<gene>
    <name evidence="19" type="ORF">CYNAS_LOCUS8226</name>
</gene>
<evidence type="ECO:0000256" key="14">
    <source>
        <dbReference type="ARBA" id="ARBA00023163"/>
    </source>
</evidence>
<evidence type="ECO:0000256" key="1">
    <source>
        <dbReference type="ARBA" id="ARBA00000677"/>
    </source>
</evidence>
<comment type="catalytic activity">
    <reaction evidence="1 17">
        <text>Cleavage of hydrophobic, N-terminal signal or leader sequences from secreted and periplasmic proteins.</text>
        <dbReference type="EC" id="3.4.21.89"/>
    </reaction>
</comment>
<dbReference type="GO" id="GO:0009003">
    <property type="term" value="F:signal peptidase activity"/>
    <property type="evidence" value="ECO:0007669"/>
    <property type="project" value="UniProtKB-EC"/>
</dbReference>
<dbReference type="GO" id="GO:0006351">
    <property type="term" value="P:DNA-templated transcription"/>
    <property type="evidence" value="ECO:0007669"/>
    <property type="project" value="InterPro"/>
</dbReference>
<dbReference type="AlphaFoldDB" id="A0AA36GQA8"/>
<comment type="similarity">
    <text evidence="5 17">Belongs to the peptidase S26B family.</text>
</comment>
<evidence type="ECO:0000259" key="18">
    <source>
        <dbReference type="SMART" id="SM00316"/>
    </source>
</evidence>
<comment type="caution">
    <text evidence="19">The sequence shown here is derived from an EMBL/GenBank/DDBJ whole genome shotgun (WGS) entry which is preliminary data.</text>
</comment>
<protein>
    <recommendedName>
        <fullName evidence="17">Signal peptidase complex catalytic subunit SEC11</fullName>
        <ecNumber evidence="17">3.4.21.89</ecNumber>
    </recommendedName>
</protein>
<comment type="subunit">
    <text evidence="17">Component of the signal peptidase complex.</text>
</comment>
<dbReference type="InterPro" id="IPR019758">
    <property type="entry name" value="Pept_S26A_signal_pept_1_CS"/>
</dbReference>
<keyword evidence="8" id="KW-0812">Transmembrane</keyword>
<dbReference type="PROSITE" id="PS00501">
    <property type="entry name" value="SPASE_I_1"/>
    <property type="match status" value="1"/>
</dbReference>
<dbReference type="PANTHER" id="PTHR10806:SF6">
    <property type="entry name" value="SIGNAL PEPTIDASE COMPLEX CATALYTIC SUBUNIT SEC11"/>
    <property type="match status" value="1"/>
</dbReference>
<keyword evidence="7 17" id="KW-0645">Protease</keyword>
<dbReference type="EMBL" id="CATQJL010000112">
    <property type="protein sequence ID" value="CAJ0596243.1"/>
    <property type="molecule type" value="Genomic_DNA"/>
</dbReference>
<dbReference type="Pfam" id="PF03876">
    <property type="entry name" value="SHS2_Rpb7-N"/>
    <property type="match status" value="1"/>
</dbReference>
<evidence type="ECO:0000256" key="9">
    <source>
        <dbReference type="ARBA" id="ARBA00022801"/>
    </source>
</evidence>